<keyword evidence="8 10" id="KW-1133">Transmembrane helix</keyword>
<keyword evidence="6 10" id="KW-0812">Transmembrane</keyword>
<dbReference type="InterPro" id="IPR003594">
    <property type="entry name" value="HATPase_dom"/>
</dbReference>
<dbReference type="InterPro" id="IPR050428">
    <property type="entry name" value="TCS_sensor_his_kinase"/>
</dbReference>
<evidence type="ECO:0000256" key="6">
    <source>
        <dbReference type="ARBA" id="ARBA00022692"/>
    </source>
</evidence>
<dbReference type="PROSITE" id="PS50109">
    <property type="entry name" value="HIS_KIN"/>
    <property type="match status" value="1"/>
</dbReference>
<feature type="transmembrane region" description="Helical" evidence="10">
    <location>
        <begin position="161"/>
        <end position="184"/>
    </location>
</feature>
<dbReference type="RefSeq" id="WP_380604903.1">
    <property type="nucleotide sequence ID" value="NZ_JBHSDU010000015.1"/>
</dbReference>
<dbReference type="Gene3D" id="3.30.565.10">
    <property type="entry name" value="Histidine kinase-like ATPase, C-terminal domain"/>
    <property type="match status" value="1"/>
</dbReference>
<evidence type="ECO:0000256" key="4">
    <source>
        <dbReference type="ARBA" id="ARBA00022553"/>
    </source>
</evidence>
<dbReference type="GO" id="GO:0004673">
    <property type="term" value="F:protein histidine kinase activity"/>
    <property type="evidence" value="ECO:0007669"/>
    <property type="project" value="UniProtKB-EC"/>
</dbReference>
<dbReference type="PRINTS" id="PR00344">
    <property type="entry name" value="BCTRLSENSOR"/>
</dbReference>
<dbReference type="Pfam" id="PF08521">
    <property type="entry name" value="2CSK_N"/>
    <property type="match status" value="1"/>
</dbReference>
<dbReference type="SUPFAM" id="SSF55874">
    <property type="entry name" value="ATPase domain of HSP90 chaperone/DNA topoisomerase II/histidine kinase"/>
    <property type="match status" value="1"/>
</dbReference>
<dbReference type="Proteomes" id="UP001595904">
    <property type="component" value="Unassembled WGS sequence"/>
</dbReference>
<organism evidence="12 13">
    <name type="scientific">Steroidobacter flavus</name>
    <dbReference type="NCBI Taxonomy" id="1842136"/>
    <lineage>
        <taxon>Bacteria</taxon>
        <taxon>Pseudomonadati</taxon>
        <taxon>Pseudomonadota</taxon>
        <taxon>Gammaproteobacteria</taxon>
        <taxon>Steroidobacterales</taxon>
        <taxon>Steroidobacteraceae</taxon>
        <taxon>Steroidobacter</taxon>
    </lineage>
</organism>
<dbReference type="InterPro" id="IPR004358">
    <property type="entry name" value="Sig_transdc_His_kin-like_C"/>
</dbReference>
<evidence type="ECO:0000256" key="3">
    <source>
        <dbReference type="ARBA" id="ARBA00012438"/>
    </source>
</evidence>
<dbReference type="InterPro" id="IPR003661">
    <property type="entry name" value="HisK_dim/P_dom"/>
</dbReference>
<evidence type="ECO:0000256" key="10">
    <source>
        <dbReference type="SAM" id="Phobius"/>
    </source>
</evidence>
<evidence type="ECO:0000256" key="9">
    <source>
        <dbReference type="ARBA" id="ARBA00023136"/>
    </source>
</evidence>
<keyword evidence="9 10" id="KW-0472">Membrane</keyword>
<evidence type="ECO:0000259" key="11">
    <source>
        <dbReference type="PROSITE" id="PS50109"/>
    </source>
</evidence>
<feature type="domain" description="Histidine kinase" evidence="11">
    <location>
        <begin position="245"/>
        <end position="457"/>
    </location>
</feature>
<proteinExistence type="predicted"/>
<evidence type="ECO:0000313" key="12">
    <source>
        <dbReference type="EMBL" id="MFC4314045.1"/>
    </source>
</evidence>
<dbReference type="SUPFAM" id="SSF47384">
    <property type="entry name" value="Homodimeric domain of signal transducing histidine kinase"/>
    <property type="match status" value="1"/>
</dbReference>
<sequence length="461" mass="49372">MRKTNERGPSIRRRLFTLLLIPAALVLAAGTATDYLASRSPLRDAYDQALIDAAIAIAAYVEPDAEGNATLTLSPHAIALLRSDSSDSIYFQVTGANARYIAGDAGLPQLHQNVINPARGDAVYGGERIRMVAYRAMSAAGPIVVTVAETMHKRDHTLNRILSSALLVDAAQLSLVLLLIWLGVRLAMVPLHHVERQIGSRSPRDLAALPTTAVPVEILSLVKTINRLFNVLRDTGSAQRRFLESAAHQLRTPLTGVQAQLELLAAEATEPNHERLDRVLDATRRLAHTTHQLLTLARSDEAANLNWDFTSVDLAQLVESIVTQRLATADLAGIDLGAQIEPVRARGVAWLLEEALGNLVNNAIAHTPNGGSVTVQCGREHGAVFLEVIDTGIGIPPAERQHVLERFFRASNARGTGTGLGLAIVDEVAQLHGAGLAINSGPDGRGTAIRLTFPPEITTSG</sequence>
<accession>A0ABV8T3G6</accession>
<reference evidence="13" key="1">
    <citation type="journal article" date="2019" name="Int. J. Syst. Evol. Microbiol.">
        <title>The Global Catalogue of Microorganisms (GCM) 10K type strain sequencing project: providing services to taxonomists for standard genome sequencing and annotation.</title>
        <authorList>
            <consortium name="The Broad Institute Genomics Platform"/>
            <consortium name="The Broad Institute Genome Sequencing Center for Infectious Disease"/>
            <person name="Wu L."/>
            <person name="Ma J."/>
        </authorList>
    </citation>
    <scope>NUCLEOTIDE SEQUENCE [LARGE SCALE GENOMIC DNA]</scope>
    <source>
        <strain evidence="13">CGMCC 1.10759</strain>
    </source>
</reference>
<evidence type="ECO:0000256" key="7">
    <source>
        <dbReference type="ARBA" id="ARBA00022777"/>
    </source>
</evidence>
<dbReference type="Pfam" id="PF00512">
    <property type="entry name" value="HisKA"/>
    <property type="match status" value="1"/>
</dbReference>
<dbReference type="InterPro" id="IPR013727">
    <property type="entry name" value="2CSK_N"/>
</dbReference>
<dbReference type="PANTHER" id="PTHR45436">
    <property type="entry name" value="SENSOR HISTIDINE KINASE YKOH"/>
    <property type="match status" value="1"/>
</dbReference>
<keyword evidence="13" id="KW-1185">Reference proteome</keyword>
<dbReference type="EMBL" id="JBHSDU010000015">
    <property type="protein sequence ID" value="MFC4314045.1"/>
    <property type="molecule type" value="Genomic_DNA"/>
</dbReference>
<dbReference type="EC" id="2.7.13.3" evidence="3"/>
<dbReference type="SMART" id="SM00387">
    <property type="entry name" value="HATPase_c"/>
    <property type="match status" value="1"/>
</dbReference>
<keyword evidence="5 12" id="KW-0808">Transferase</keyword>
<dbReference type="Gene3D" id="1.10.287.130">
    <property type="match status" value="1"/>
</dbReference>
<keyword evidence="4" id="KW-0597">Phosphoprotein</keyword>
<dbReference type="Pfam" id="PF02518">
    <property type="entry name" value="HATPase_c"/>
    <property type="match status" value="1"/>
</dbReference>
<evidence type="ECO:0000256" key="5">
    <source>
        <dbReference type="ARBA" id="ARBA00022679"/>
    </source>
</evidence>
<comment type="caution">
    <text evidence="12">The sequence shown here is derived from an EMBL/GenBank/DDBJ whole genome shotgun (WGS) entry which is preliminary data.</text>
</comment>
<dbReference type="InterPro" id="IPR005467">
    <property type="entry name" value="His_kinase_dom"/>
</dbReference>
<dbReference type="InterPro" id="IPR036890">
    <property type="entry name" value="HATPase_C_sf"/>
</dbReference>
<evidence type="ECO:0000256" key="8">
    <source>
        <dbReference type="ARBA" id="ARBA00022989"/>
    </source>
</evidence>
<evidence type="ECO:0000313" key="13">
    <source>
        <dbReference type="Proteomes" id="UP001595904"/>
    </source>
</evidence>
<dbReference type="InterPro" id="IPR036097">
    <property type="entry name" value="HisK_dim/P_sf"/>
</dbReference>
<gene>
    <name evidence="12" type="ORF">ACFPN2_33530</name>
</gene>
<comment type="subcellular location">
    <subcellularLocation>
        <location evidence="2">Membrane</location>
    </subcellularLocation>
</comment>
<protein>
    <recommendedName>
        <fullName evidence="3">histidine kinase</fullName>
        <ecNumber evidence="3">2.7.13.3</ecNumber>
    </recommendedName>
</protein>
<dbReference type="CDD" id="cd00082">
    <property type="entry name" value="HisKA"/>
    <property type="match status" value="1"/>
</dbReference>
<dbReference type="PANTHER" id="PTHR45436:SF1">
    <property type="entry name" value="SENSOR PROTEIN QSEC"/>
    <property type="match status" value="1"/>
</dbReference>
<keyword evidence="7 12" id="KW-0418">Kinase</keyword>
<evidence type="ECO:0000256" key="1">
    <source>
        <dbReference type="ARBA" id="ARBA00000085"/>
    </source>
</evidence>
<dbReference type="CDD" id="cd00075">
    <property type="entry name" value="HATPase"/>
    <property type="match status" value="1"/>
</dbReference>
<comment type="catalytic activity">
    <reaction evidence="1">
        <text>ATP + protein L-histidine = ADP + protein N-phospho-L-histidine.</text>
        <dbReference type="EC" id="2.7.13.3"/>
    </reaction>
</comment>
<name>A0ABV8T3G6_9GAMM</name>
<evidence type="ECO:0000256" key="2">
    <source>
        <dbReference type="ARBA" id="ARBA00004370"/>
    </source>
</evidence>
<dbReference type="SMART" id="SM00388">
    <property type="entry name" value="HisKA"/>
    <property type="match status" value="1"/>
</dbReference>